<evidence type="ECO:0000259" key="9">
    <source>
        <dbReference type="PROSITE" id="PS51986"/>
    </source>
</evidence>
<dbReference type="GO" id="GO:0005524">
    <property type="term" value="F:ATP binding"/>
    <property type="evidence" value="ECO:0007669"/>
    <property type="project" value="UniProtKB-KW"/>
</dbReference>
<dbReference type="SMART" id="SM01230">
    <property type="entry name" value="Gln-synt_C"/>
    <property type="match status" value="1"/>
</dbReference>
<evidence type="ECO:0000256" key="4">
    <source>
        <dbReference type="ARBA" id="ARBA00022741"/>
    </source>
</evidence>
<keyword evidence="6" id="KW-0460">Magnesium</keyword>
<evidence type="ECO:0000259" key="10">
    <source>
        <dbReference type="PROSITE" id="PS51987"/>
    </source>
</evidence>
<dbReference type="Proteomes" id="UP000613768">
    <property type="component" value="Unassembled WGS sequence"/>
</dbReference>
<dbReference type="Gene3D" id="3.10.20.70">
    <property type="entry name" value="Glutamine synthetase, N-terminal domain"/>
    <property type="match status" value="1"/>
</dbReference>
<evidence type="ECO:0000256" key="1">
    <source>
        <dbReference type="ARBA" id="ARBA00001946"/>
    </source>
</evidence>
<accession>A0AAW3ZNQ9</accession>
<keyword evidence="12" id="KW-1185">Reference proteome</keyword>
<dbReference type="InterPro" id="IPR036651">
    <property type="entry name" value="Gln_synt_N_sf"/>
</dbReference>
<dbReference type="AlphaFoldDB" id="A0AAW3ZNQ9"/>
<organism evidence="11 12">
    <name type="scientific">Pseudomarimonas arenosa</name>
    <dbReference type="NCBI Taxonomy" id="2774145"/>
    <lineage>
        <taxon>Bacteria</taxon>
        <taxon>Pseudomonadati</taxon>
        <taxon>Pseudomonadota</taxon>
        <taxon>Gammaproteobacteria</taxon>
        <taxon>Lysobacterales</taxon>
        <taxon>Lysobacteraceae</taxon>
        <taxon>Pseudomarimonas</taxon>
    </lineage>
</organism>
<name>A0AAW3ZNQ9_9GAMM</name>
<dbReference type="PROSITE" id="PS51986">
    <property type="entry name" value="GS_BETA_GRASP"/>
    <property type="match status" value="1"/>
</dbReference>
<dbReference type="InterPro" id="IPR008146">
    <property type="entry name" value="Gln_synth_cat_dom"/>
</dbReference>
<sequence>MSKKKATVATLPQEHELKRWLKDNRITEVECLVPDFTGNARGKIVPASKFSHDFGTRLPEGLFVTTVTGEYPDSYDDLVSASDSDMILRADPETRRVVPWATDPTAQIIHDCYTRDGRPHELSPRNVLRRVLSAFEAMGLQPIVAPEVEFFLVQKNTDPDFPLQPPAGRSGRPETARQSYSIDAVNEFDPVLDLMYDYAEAMELDVDTLIHESGAAQLEVNFEHADPLSRADQVFMFKRAMREAALRHGVYATFLAKPMESEPGSALHVHQSLLDAKTGQNVFAGKRLGETSPVFTHYLGGLQKYVPAAMGFFAPNINSYRRLILGEVSPKNVEWGYDNRTCGLRVPVDTPENTRVESRFAGSDANPYLAIAATLACGLLGVREKLGTTEPLQGSAHPRGFMLPRSLHEALDLLTDCQPLVDLLGPRFVKAYVAVKEKEFEAYLRVISSWEREFLLLTV</sequence>
<evidence type="ECO:0000256" key="5">
    <source>
        <dbReference type="ARBA" id="ARBA00022840"/>
    </source>
</evidence>
<dbReference type="Pfam" id="PF00120">
    <property type="entry name" value="Gln-synt_C"/>
    <property type="match status" value="1"/>
</dbReference>
<dbReference type="InterPro" id="IPR008147">
    <property type="entry name" value="Gln_synt_N"/>
</dbReference>
<dbReference type="PANTHER" id="PTHR43785">
    <property type="entry name" value="GAMMA-GLUTAMYLPUTRESCINE SYNTHETASE"/>
    <property type="match status" value="1"/>
</dbReference>
<dbReference type="GO" id="GO:0004356">
    <property type="term" value="F:glutamine synthetase activity"/>
    <property type="evidence" value="ECO:0007669"/>
    <property type="project" value="InterPro"/>
</dbReference>
<evidence type="ECO:0000256" key="2">
    <source>
        <dbReference type="ARBA" id="ARBA00009897"/>
    </source>
</evidence>
<dbReference type="GO" id="GO:0006542">
    <property type="term" value="P:glutamine biosynthetic process"/>
    <property type="evidence" value="ECO:0007669"/>
    <property type="project" value="InterPro"/>
</dbReference>
<keyword evidence="3" id="KW-0436">Ligase</keyword>
<dbReference type="EMBL" id="JACYTR010000064">
    <property type="protein sequence ID" value="MBD8527775.1"/>
    <property type="molecule type" value="Genomic_DNA"/>
</dbReference>
<reference evidence="11 12" key="1">
    <citation type="submission" date="2020-09" db="EMBL/GenBank/DDBJ databases">
        <title>Pseudoxanthomonas sp. CAU 1598 isolated from sand of Yaerae Beach.</title>
        <authorList>
            <person name="Kim W."/>
        </authorList>
    </citation>
    <scope>NUCLEOTIDE SEQUENCE [LARGE SCALE GENOMIC DNA]</scope>
    <source>
        <strain evidence="11 12">CAU 1598</strain>
    </source>
</reference>
<dbReference type="FunFam" id="3.30.590.10:FF:000005">
    <property type="entry name" value="Probable glutamine synthetase"/>
    <property type="match status" value="1"/>
</dbReference>
<keyword evidence="4" id="KW-0547">Nucleotide-binding</keyword>
<dbReference type="PANTHER" id="PTHR43785:SF3">
    <property type="entry name" value="GS CATALYTIC DOMAIN-CONTAINING PROTEIN"/>
    <property type="match status" value="1"/>
</dbReference>
<proteinExistence type="inferred from homology"/>
<protein>
    <submittedName>
        <fullName evidence="11">Glutamine synthetase</fullName>
    </submittedName>
</protein>
<comment type="cofactor">
    <cofactor evidence="1">
        <name>Mg(2+)</name>
        <dbReference type="ChEBI" id="CHEBI:18420"/>
    </cofactor>
</comment>
<dbReference type="Gene3D" id="3.30.590.10">
    <property type="entry name" value="Glutamine synthetase/guanido kinase, catalytic domain"/>
    <property type="match status" value="1"/>
</dbReference>
<dbReference type="SUPFAM" id="SSF55931">
    <property type="entry name" value="Glutamine synthetase/guanido kinase"/>
    <property type="match status" value="1"/>
</dbReference>
<evidence type="ECO:0000256" key="7">
    <source>
        <dbReference type="PROSITE-ProRule" id="PRU01330"/>
    </source>
</evidence>
<feature type="domain" description="GS beta-grasp" evidence="9">
    <location>
        <begin position="27"/>
        <end position="117"/>
    </location>
</feature>
<dbReference type="InterPro" id="IPR014746">
    <property type="entry name" value="Gln_synth/guanido_kin_cat_dom"/>
</dbReference>
<evidence type="ECO:0000256" key="8">
    <source>
        <dbReference type="RuleBase" id="RU000384"/>
    </source>
</evidence>
<dbReference type="RefSeq" id="WP_192031196.1">
    <property type="nucleotide sequence ID" value="NZ_JACYTR010000064.1"/>
</dbReference>
<keyword evidence="5" id="KW-0067">ATP-binding</keyword>
<gene>
    <name evidence="11" type="ORF">IFO71_18670</name>
</gene>
<dbReference type="GO" id="GO:0006598">
    <property type="term" value="P:polyamine catabolic process"/>
    <property type="evidence" value="ECO:0007669"/>
    <property type="project" value="TreeGrafter"/>
</dbReference>
<evidence type="ECO:0000313" key="11">
    <source>
        <dbReference type="EMBL" id="MBD8527775.1"/>
    </source>
</evidence>
<evidence type="ECO:0000256" key="6">
    <source>
        <dbReference type="ARBA" id="ARBA00022842"/>
    </source>
</evidence>
<dbReference type="PROSITE" id="PS00181">
    <property type="entry name" value="GLNA_ATP"/>
    <property type="match status" value="1"/>
</dbReference>
<evidence type="ECO:0000256" key="3">
    <source>
        <dbReference type="ARBA" id="ARBA00022598"/>
    </source>
</evidence>
<feature type="domain" description="GS catalytic" evidence="10">
    <location>
        <begin position="124"/>
        <end position="459"/>
    </location>
</feature>
<comment type="similarity">
    <text evidence="2 7 8">Belongs to the glutamine synthetase family.</text>
</comment>
<dbReference type="SUPFAM" id="SSF54368">
    <property type="entry name" value="Glutamine synthetase, N-terminal domain"/>
    <property type="match status" value="1"/>
</dbReference>
<dbReference type="InterPro" id="IPR027303">
    <property type="entry name" value="Gln_synth_gly_rich_site"/>
</dbReference>
<comment type="caution">
    <text evidence="11">The sequence shown here is derived from an EMBL/GenBank/DDBJ whole genome shotgun (WGS) entry which is preliminary data.</text>
</comment>
<dbReference type="PROSITE" id="PS51987">
    <property type="entry name" value="GS_CATALYTIC"/>
    <property type="match status" value="1"/>
</dbReference>
<evidence type="ECO:0000313" key="12">
    <source>
        <dbReference type="Proteomes" id="UP000613768"/>
    </source>
</evidence>